<dbReference type="HAMAP" id="MF_00011">
    <property type="entry name" value="Adenylosucc_synth"/>
    <property type="match status" value="1"/>
</dbReference>
<evidence type="ECO:0000256" key="2">
    <source>
        <dbReference type="ARBA" id="ARBA00022598"/>
    </source>
</evidence>
<feature type="binding site" description="in other chain" evidence="8">
    <location>
        <begin position="39"/>
        <end position="42"/>
    </location>
    <ligand>
        <name>IMP</name>
        <dbReference type="ChEBI" id="CHEBI:58053"/>
        <note>ligand shared between dimeric partners</note>
    </ligand>
</feature>
<dbReference type="RefSeq" id="WP_131613571.1">
    <property type="nucleotide sequence ID" value="NZ_PSZP01000021.1"/>
</dbReference>
<evidence type="ECO:0000256" key="3">
    <source>
        <dbReference type="ARBA" id="ARBA00022723"/>
    </source>
</evidence>
<dbReference type="PANTHER" id="PTHR11846:SF0">
    <property type="entry name" value="ADENYLOSUCCINATE SYNTHETASE"/>
    <property type="match status" value="1"/>
</dbReference>
<comment type="caution">
    <text evidence="11">The sequence shown here is derived from an EMBL/GenBank/DDBJ whole genome shotgun (WGS) entry which is preliminary data.</text>
</comment>
<evidence type="ECO:0000256" key="1">
    <source>
        <dbReference type="ARBA" id="ARBA00011738"/>
    </source>
</evidence>
<comment type="cofactor">
    <cofactor evidence="8">
        <name>Mg(2+)</name>
        <dbReference type="ChEBI" id="CHEBI:18420"/>
    </cofactor>
    <text evidence="8">Binds 1 Mg(2+) ion per subunit.</text>
</comment>
<feature type="binding site" evidence="8">
    <location>
        <position position="14"/>
    </location>
    <ligand>
        <name>Mg(2+)</name>
        <dbReference type="ChEBI" id="CHEBI:18420"/>
    </ligand>
</feature>
<comment type="catalytic activity">
    <reaction evidence="8 10">
        <text>IMP + L-aspartate + GTP = N(6)-(1,2-dicarboxyethyl)-AMP + GDP + phosphate + 2 H(+)</text>
        <dbReference type="Rhea" id="RHEA:15753"/>
        <dbReference type="ChEBI" id="CHEBI:15378"/>
        <dbReference type="ChEBI" id="CHEBI:29991"/>
        <dbReference type="ChEBI" id="CHEBI:37565"/>
        <dbReference type="ChEBI" id="CHEBI:43474"/>
        <dbReference type="ChEBI" id="CHEBI:57567"/>
        <dbReference type="ChEBI" id="CHEBI:58053"/>
        <dbReference type="ChEBI" id="CHEBI:58189"/>
        <dbReference type="EC" id="6.3.4.4"/>
    </reaction>
</comment>
<accession>A0A4R0XV65</accession>
<dbReference type="Gene3D" id="3.40.440.10">
    <property type="entry name" value="Adenylosuccinate Synthetase, subunit A, domain 1"/>
    <property type="match status" value="1"/>
</dbReference>
<comment type="pathway">
    <text evidence="8 10">Purine metabolism; AMP biosynthesis via de novo pathway; AMP from IMP: step 1/2.</text>
</comment>
<feature type="active site" description="Proton donor" evidence="8">
    <location>
        <position position="42"/>
    </location>
</feature>
<keyword evidence="6 8" id="KW-0460">Magnesium</keyword>
<keyword evidence="8" id="KW-0963">Cytoplasm</keyword>
<evidence type="ECO:0000313" key="11">
    <source>
        <dbReference type="EMBL" id="TCG10801.1"/>
    </source>
</evidence>
<dbReference type="InterPro" id="IPR042110">
    <property type="entry name" value="Adenylosuccinate_synth_dom2"/>
</dbReference>
<feature type="binding site" evidence="8">
    <location>
        <position position="144"/>
    </location>
    <ligand>
        <name>IMP</name>
        <dbReference type="ChEBI" id="CHEBI:58053"/>
        <note>ligand shared between dimeric partners</note>
    </ligand>
</feature>
<dbReference type="Gene3D" id="3.90.170.10">
    <property type="entry name" value="Adenylosuccinate Synthetase, subunit A, domain 3"/>
    <property type="match status" value="1"/>
</dbReference>
<dbReference type="NCBIfam" id="TIGR00184">
    <property type="entry name" value="purA"/>
    <property type="match status" value="1"/>
</dbReference>
<feature type="binding site" evidence="8">
    <location>
        <begin position="13"/>
        <end position="19"/>
    </location>
    <ligand>
        <name>GTP</name>
        <dbReference type="ChEBI" id="CHEBI:37565"/>
    </ligand>
</feature>
<gene>
    <name evidence="8" type="primary">purA</name>
    <name evidence="11" type="ORF">C4B25_03000</name>
</gene>
<keyword evidence="3 8" id="KW-0479">Metal-binding</keyword>
<proteinExistence type="inferred from homology"/>
<dbReference type="Pfam" id="PF00709">
    <property type="entry name" value="Adenylsucc_synt"/>
    <property type="match status" value="1"/>
</dbReference>
<dbReference type="InterPro" id="IPR027417">
    <property type="entry name" value="P-loop_NTPase"/>
</dbReference>
<keyword evidence="12" id="KW-1185">Reference proteome</keyword>
<dbReference type="Proteomes" id="UP000291072">
    <property type="component" value="Unassembled WGS sequence"/>
</dbReference>
<reference evidence="11 12" key="1">
    <citation type="submission" date="2018-02" db="EMBL/GenBank/DDBJ databases">
        <title>Mycoplasma marinum and Mycoplasma todarodis sp. nov., moderately halophilic and psychrotolerant mycoplasmas isolated from cephalopods.</title>
        <authorList>
            <person name="Viver T."/>
        </authorList>
    </citation>
    <scope>NUCLEOTIDE SEQUENCE [LARGE SCALE GENOMIC DNA]</scope>
    <source>
        <strain evidence="11 12">5H</strain>
    </source>
</reference>
<dbReference type="InterPro" id="IPR033128">
    <property type="entry name" value="Adenylosuccin_syn_Lys_AS"/>
</dbReference>
<comment type="similarity">
    <text evidence="8 10">Belongs to the adenylosuccinate synthetase family.</text>
</comment>
<dbReference type="PROSITE" id="PS01266">
    <property type="entry name" value="ADENYLOSUCCIN_SYN_1"/>
    <property type="match status" value="1"/>
</dbReference>
<evidence type="ECO:0000256" key="8">
    <source>
        <dbReference type="HAMAP-Rule" id="MF_00011"/>
    </source>
</evidence>
<feature type="binding site" evidence="8">
    <location>
        <begin position="332"/>
        <end position="334"/>
    </location>
    <ligand>
        <name>GTP</name>
        <dbReference type="ChEBI" id="CHEBI:37565"/>
    </ligand>
</feature>
<dbReference type="AlphaFoldDB" id="A0A4R0XV65"/>
<comment type="subcellular location">
    <subcellularLocation>
        <location evidence="8">Cytoplasm</location>
    </subcellularLocation>
</comment>
<dbReference type="InterPro" id="IPR042109">
    <property type="entry name" value="Adenylosuccinate_synth_dom1"/>
</dbReference>
<feature type="binding site" evidence="8">
    <location>
        <position position="41"/>
    </location>
    <ligand>
        <name>Mg(2+)</name>
        <dbReference type="ChEBI" id="CHEBI:18420"/>
    </ligand>
</feature>
<dbReference type="GO" id="GO:0044208">
    <property type="term" value="P:'de novo' AMP biosynthetic process"/>
    <property type="evidence" value="ECO:0007669"/>
    <property type="project" value="UniProtKB-UniRule"/>
</dbReference>
<dbReference type="GO" id="GO:0004019">
    <property type="term" value="F:adenylosuccinate synthase activity"/>
    <property type="evidence" value="ECO:0007669"/>
    <property type="project" value="UniProtKB-UniRule"/>
</dbReference>
<dbReference type="InterPro" id="IPR018220">
    <property type="entry name" value="Adenylosuccin_syn_GTP-bd"/>
</dbReference>
<dbReference type="Gene3D" id="1.10.300.10">
    <property type="entry name" value="Adenylosuccinate Synthetase, subunit A, domain 2"/>
    <property type="match status" value="1"/>
</dbReference>
<dbReference type="EMBL" id="PSZP01000021">
    <property type="protein sequence ID" value="TCG10801.1"/>
    <property type="molecule type" value="Genomic_DNA"/>
</dbReference>
<dbReference type="GO" id="GO:0005525">
    <property type="term" value="F:GTP binding"/>
    <property type="evidence" value="ECO:0007669"/>
    <property type="project" value="UniProtKB-UniRule"/>
</dbReference>
<evidence type="ECO:0000256" key="6">
    <source>
        <dbReference type="ARBA" id="ARBA00022842"/>
    </source>
</evidence>
<dbReference type="FunFam" id="3.90.170.10:FF:000001">
    <property type="entry name" value="Adenylosuccinate synthetase"/>
    <property type="match status" value="1"/>
</dbReference>
<dbReference type="CDD" id="cd03108">
    <property type="entry name" value="AdSS"/>
    <property type="match status" value="1"/>
</dbReference>
<dbReference type="GO" id="GO:0046040">
    <property type="term" value="P:IMP metabolic process"/>
    <property type="evidence" value="ECO:0007669"/>
    <property type="project" value="TreeGrafter"/>
</dbReference>
<evidence type="ECO:0000256" key="7">
    <source>
        <dbReference type="ARBA" id="ARBA00023134"/>
    </source>
</evidence>
<feature type="active site" evidence="9">
    <location>
        <position position="141"/>
    </location>
</feature>
<dbReference type="UniPathway" id="UPA00075">
    <property type="reaction ID" value="UER00335"/>
</dbReference>
<feature type="binding site" description="in other chain" evidence="8">
    <location>
        <position position="304"/>
    </location>
    <ligand>
        <name>IMP</name>
        <dbReference type="ChEBI" id="CHEBI:58053"/>
        <note>ligand shared between dimeric partners</note>
    </ligand>
</feature>
<feature type="binding site" evidence="8">
    <location>
        <begin position="41"/>
        <end position="43"/>
    </location>
    <ligand>
        <name>GTP</name>
        <dbReference type="ChEBI" id="CHEBI:37565"/>
    </ligand>
</feature>
<keyword evidence="4 8" id="KW-0547">Nucleotide-binding</keyword>
<evidence type="ECO:0000256" key="4">
    <source>
        <dbReference type="ARBA" id="ARBA00022741"/>
    </source>
</evidence>
<name>A0A4R0XV65_9MOLU</name>
<evidence type="ECO:0000313" key="12">
    <source>
        <dbReference type="Proteomes" id="UP000291072"/>
    </source>
</evidence>
<evidence type="ECO:0000256" key="5">
    <source>
        <dbReference type="ARBA" id="ARBA00022755"/>
    </source>
</evidence>
<feature type="binding site" description="in other chain" evidence="8">
    <location>
        <position position="224"/>
    </location>
    <ligand>
        <name>IMP</name>
        <dbReference type="ChEBI" id="CHEBI:58053"/>
        <note>ligand shared between dimeric partners</note>
    </ligand>
</feature>
<feature type="binding site" description="in other chain" evidence="8">
    <location>
        <position position="239"/>
    </location>
    <ligand>
        <name>IMP</name>
        <dbReference type="ChEBI" id="CHEBI:58053"/>
        <note>ligand shared between dimeric partners</note>
    </ligand>
</feature>
<sequence>MYKTKVVIGAQWGDEGKGKVSDYLAQKADLVVRYQGGNNAGHTIEFGGEKYALKHIPSGVFNPKTKNIMAQGMVINPKMLLDEIEALKVKGITDFQLLISDRAHVILPYHLDLDGAFEELKGPGKKIGTTKKGIGPCYEDKYARIGIRFGDFINEEVFLEKLEDALLIKNKVLKAFDLKTYTAKEIFDEYKEYAAILKERVVETGSLLAKEIEAGKDVVFEGAQGVMLCIDNGTYPFVTSSSPTASAIPLYAGLSAKHITQTIGIVKAYTTRVGTGALPTEIAEEEINSDIRERGREYGTVTGRARRVGWLDAVVLKHSARVSGLTELTVTLLDVLDNRETIKIGYSYELDGKEIDYIPGSNKEYERVQVKYLEMPGWQEDTTSVKTFDELPENAKAYIKKIEELTNVPVTIFSVGPDREQTIEINK</sequence>
<feature type="binding site" evidence="8">
    <location>
        <begin position="300"/>
        <end position="306"/>
    </location>
    <ligand>
        <name>substrate</name>
    </ligand>
</feature>
<dbReference type="SMART" id="SM00788">
    <property type="entry name" value="Adenylsucc_synt"/>
    <property type="match status" value="1"/>
</dbReference>
<comment type="subunit">
    <text evidence="1 8">Homodimer.</text>
</comment>
<dbReference type="InterPro" id="IPR001114">
    <property type="entry name" value="Adenylosuccinate_synthetase"/>
</dbReference>
<dbReference type="InterPro" id="IPR042111">
    <property type="entry name" value="Adenylosuccinate_synth_dom3"/>
</dbReference>
<dbReference type="GO" id="GO:0005737">
    <property type="term" value="C:cytoplasm"/>
    <property type="evidence" value="ECO:0007669"/>
    <property type="project" value="UniProtKB-SubCell"/>
</dbReference>
<comment type="function">
    <text evidence="8">Plays an important role in the de novo pathway of purine nucleotide biosynthesis. Catalyzes the first committed step in the biosynthesis of AMP from IMP.</text>
</comment>
<keyword evidence="2 8" id="KW-0436">Ligase</keyword>
<dbReference type="OrthoDB" id="9807553at2"/>
<feature type="binding site" evidence="8">
    <location>
        <begin position="414"/>
        <end position="416"/>
    </location>
    <ligand>
        <name>GTP</name>
        <dbReference type="ChEBI" id="CHEBI:37565"/>
    </ligand>
</feature>
<protein>
    <recommendedName>
        <fullName evidence="8 10">Adenylosuccinate synthetase</fullName>
        <shortName evidence="8">AMPSase</shortName>
        <shortName evidence="8">AdSS</shortName>
        <ecNumber evidence="8 10">6.3.4.4</ecNumber>
    </recommendedName>
    <alternativeName>
        <fullName evidence="8">IMP--aspartate ligase</fullName>
    </alternativeName>
</protein>
<dbReference type="SUPFAM" id="SSF52540">
    <property type="entry name" value="P-loop containing nucleoside triphosphate hydrolases"/>
    <property type="match status" value="1"/>
</dbReference>
<dbReference type="EC" id="6.3.4.4" evidence="8 10"/>
<dbReference type="NCBIfam" id="NF002223">
    <property type="entry name" value="PRK01117.1"/>
    <property type="match status" value="1"/>
</dbReference>
<feature type="binding site" evidence="8">
    <location>
        <position position="306"/>
    </location>
    <ligand>
        <name>GTP</name>
        <dbReference type="ChEBI" id="CHEBI:37565"/>
    </ligand>
</feature>
<keyword evidence="7 8" id="KW-0342">GTP-binding</keyword>
<dbReference type="PANTHER" id="PTHR11846">
    <property type="entry name" value="ADENYLOSUCCINATE SYNTHETASE"/>
    <property type="match status" value="1"/>
</dbReference>
<evidence type="ECO:0000256" key="9">
    <source>
        <dbReference type="PROSITE-ProRule" id="PRU10134"/>
    </source>
</evidence>
<feature type="binding site" description="in other chain" evidence="8">
    <location>
        <begin position="14"/>
        <end position="17"/>
    </location>
    <ligand>
        <name>IMP</name>
        <dbReference type="ChEBI" id="CHEBI:58053"/>
        <note>ligand shared between dimeric partners</note>
    </ligand>
</feature>
<dbReference type="PROSITE" id="PS00513">
    <property type="entry name" value="ADENYLOSUCCIN_SYN_2"/>
    <property type="match status" value="1"/>
</dbReference>
<dbReference type="FunFam" id="1.10.300.10:FF:000001">
    <property type="entry name" value="Adenylosuccinate synthetase"/>
    <property type="match status" value="1"/>
</dbReference>
<feature type="active site" description="Proton acceptor" evidence="8">
    <location>
        <position position="14"/>
    </location>
</feature>
<keyword evidence="5 8" id="KW-0658">Purine biosynthesis</keyword>
<feature type="binding site" description="in other chain" evidence="8">
    <location>
        <position position="130"/>
    </location>
    <ligand>
        <name>IMP</name>
        <dbReference type="ChEBI" id="CHEBI:58053"/>
        <note>ligand shared between dimeric partners</note>
    </ligand>
</feature>
<organism evidence="11 12">
    <name type="scientific">Mycoplasma todarodis</name>
    <dbReference type="NCBI Taxonomy" id="1937191"/>
    <lineage>
        <taxon>Bacteria</taxon>
        <taxon>Bacillati</taxon>
        <taxon>Mycoplasmatota</taxon>
        <taxon>Mollicutes</taxon>
        <taxon>Mycoplasmataceae</taxon>
        <taxon>Mycoplasma</taxon>
    </lineage>
</organism>
<evidence type="ECO:0000256" key="10">
    <source>
        <dbReference type="RuleBase" id="RU000520"/>
    </source>
</evidence>
<dbReference type="GO" id="GO:0000287">
    <property type="term" value="F:magnesium ion binding"/>
    <property type="evidence" value="ECO:0007669"/>
    <property type="project" value="UniProtKB-UniRule"/>
</dbReference>